<organism evidence="1 2">
    <name type="scientific">Candidatus Muproteobacteria bacterium RBG_16_62_13</name>
    <dbReference type="NCBI Taxonomy" id="1817756"/>
    <lineage>
        <taxon>Bacteria</taxon>
        <taxon>Pseudomonadati</taxon>
        <taxon>Pseudomonadota</taxon>
        <taxon>Candidatus Muproteobacteria</taxon>
    </lineage>
</organism>
<accession>A0A1F6T067</accession>
<name>A0A1F6T067_9PROT</name>
<dbReference type="Pfam" id="PF13835">
    <property type="entry name" value="DUF4194"/>
    <property type="match status" value="1"/>
</dbReference>
<dbReference type="Proteomes" id="UP000178379">
    <property type="component" value="Unassembled WGS sequence"/>
</dbReference>
<reference evidence="1 2" key="1">
    <citation type="journal article" date="2016" name="Nat. Commun.">
        <title>Thousands of microbial genomes shed light on interconnected biogeochemical processes in an aquifer system.</title>
        <authorList>
            <person name="Anantharaman K."/>
            <person name="Brown C.T."/>
            <person name="Hug L.A."/>
            <person name="Sharon I."/>
            <person name="Castelle C.J."/>
            <person name="Probst A.J."/>
            <person name="Thomas B.C."/>
            <person name="Singh A."/>
            <person name="Wilkins M.J."/>
            <person name="Karaoz U."/>
            <person name="Brodie E.L."/>
            <person name="Williams K.H."/>
            <person name="Hubbard S.S."/>
            <person name="Banfield J.F."/>
        </authorList>
    </citation>
    <scope>NUCLEOTIDE SEQUENCE [LARGE SCALE GENOMIC DNA]</scope>
</reference>
<sequence>MNHNDEAGVSIRSAEEGSAGAGLYPGDTGQLPEEARRVLAQLLAGPSLDAKRHGRLWPALRQHVVIVRSRLAELFLELVVDSDLEVAFTRQADTGELETPKLLRQAPLTFLQSVLLLHLRQLLAEAGARGERALVSGAEMMEQMKLYEPEGNTDRAGFEKRIRAAIEKAKDNSLISPIRGSEDRYEISPTLKLLFSADEVAALGRQYAALRDALSGESD</sequence>
<protein>
    <recommendedName>
        <fullName evidence="3">DUF4194 domain-containing protein</fullName>
    </recommendedName>
</protein>
<dbReference type="AlphaFoldDB" id="A0A1F6T067"/>
<evidence type="ECO:0008006" key="3">
    <source>
        <dbReference type="Google" id="ProtNLM"/>
    </source>
</evidence>
<dbReference type="STRING" id="1817756.A2140_00600"/>
<evidence type="ECO:0000313" key="2">
    <source>
        <dbReference type="Proteomes" id="UP000178379"/>
    </source>
</evidence>
<dbReference type="InterPro" id="IPR025449">
    <property type="entry name" value="JetB"/>
</dbReference>
<gene>
    <name evidence="1" type="ORF">A2140_00600</name>
</gene>
<evidence type="ECO:0000313" key="1">
    <source>
        <dbReference type="EMBL" id="OGI38571.1"/>
    </source>
</evidence>
<dbReference type="EMBL" id="MFSQ01000117">
    <property type="protein sequence ID" value="OGI38571.1"/>
    <property type="molecule type" value="Genomic_DNA"/>
</dbReference>
<comment type="caution">
    <text evidence="1">The sequence shown here is derived from an EMBL/GenBank/DDBJ whole genome shotgun (WGS) entry which is preliminary data.</text>
</comment>
<proteinExistence type="predicted"/>